<sequence length="226" mass="25615">MFERIKKAFHREVKERSDSTLAQAPGPVSEWAASRGMTFSGGTLGSSMTMQGKVGGRPWRMELGRPTRDYITGEELRARAELGVDDDVGAMVINRPLKEALERRAYSMITDTLQTTADPRLPEEMRWLAMYDEIGWEGPANDFWTRYAVLADARETALAWVDEHLVSQLMSWPDPSPTAQVPFMIVLLRGKCYLRMQYMPPEMHTLDHATDVFVSACESGLHAFRK</sequence>
<dbReference type="RefSeq" id="WP_187078168.1">
    <property type="nucleotide sequence ID" value="NZ_JACORT010000010.1"/>
</dbReference>
<evidence type="ECO:0000313" key="2">
    <source>
        <dbReference type="Proteomes" id="UP000608513"/>
    </source>
</evidence>
<dbReference type="AlphaFoldDB" id="A0A923SD06"/>
<evidence type="ECO:0000313" key="1">
    <source>
        <dbReference type="EMBL" id="MBC5785424.1"/>
    </source>
</evidence>
<comment type="caution">
    <text evidence="1">The sequence shown here is derived from an EMBL/GenBank/DDBJ whole genome shotgun (WGS) entry which is preliminary data.</text>
</comment>
<proteinExistence type="predicted"/>
<organism evidence="1 2">
    <name type="scientific">Ramlibacter cellulosilyticus</name>
    <dbReference type="NCBI Taxonomy" id="2764187"/>
    <lineage>
        <taxon>Bacteria</taxon>
        <taxon>Pseudomonadati</taxon>
        <taxon>Pseudomonadota</taxon>
        <taxon>Betaproteobacteria</taxon>
        <taxon>Burkholderiales</taxon>
        <taxon>Comamonadaceae</taxon>
        <taxon>Ramlibacter</taxon>
    </lineage>
</organism>
<gene>
    <name evidence="1" type="ORF">H8N03_20925</name>
</gene>
<reference evidence="1" key="1">
    <citation type="submission" date="2020-08" db="EMBL/GenBank/DDBJ databases">
        <title>Ramlibacter sp. USB13 16S ribosomal RNA gene genome sequencing and assembly.</title>
        <authorList>
            <person name="Kang M."/>
        </authorList>
    </citation>
    <scope>NUCLEOTIDE SEQUENCE</scope>
    <source>
        <strain evidence="1">USB13</strain>
    </source>
</reference>
<protein>
    <submittedName>
        <fullName evidence="1">Uncharacterized protein</fullName>
    </submittedName>
</protein>
<dbReference type="EMBL" id="JACORT010000010">
    <property type="protein sequence ID" value="MBC5785424.1"/>
    <property type="molecule type" value="Genomic_DNA"/>
</dbReference>
<accession>A0A923SD06</accession>
<dbReference type="Proteomes" id="UP000608513">
    <property type="component" value="Unassembled WGS sequence"/>
</dbReference>
<keyword evidence="2" id="KW-1185">Reference proteome</keyword>
<name>A0A923SD06_9BURK</name>